<dbReference type="PRINTS" id="PR00364">
    <property type="entry name" value="DISEASERSIST"/>
</dbReference>
<dbReference type="PANTHER" id="PTHR45954:SF1">
    <property type="entry name" value="LD33695P"/>
    <property type="match status" value="1"/>
</dbReference>
<dbReference type="Gene3D" id="3.40.50.300">
    <property type="entry name" value="P-loop containing nucleotide triphosphate hydrolases"/>
    <property type="match status" value="1"/>
</dbReference>
<keyword evidence="2" id="KW-0963">Cytoplasm</keyword>
<reference evidence="5" key="1">
    <citation type="submission" date="2020-07" db="EMBL/GenBank/DDBJ databases">
        <authorList>
            <person name="Tarantini F.S."/>
            <person name="Hong K.W."/>
            <person name="Chan K.G."/>
        </authorList>
    </citation>
    <scope>NUCLEOTIDE SEQUENCE</scope>
    <source>
        <strain evidence="5">32-07</strain>
    </source>
</reference>
<dbReference type="SUPFAM" id="SSF52540">
    <property type="entry name" value="P-loop containing nucleoside triphosphate hydrolases"/>
    <property type="match status" value="1"/>
</dbReference>
<evidence type="ECO:0000256" key="4">
    <source>
        <dbReference type="SAM" id="MobiDB-lite"/>
    </source>
</evidence>
<evidence type="ECO:0000313" key="5">
    <source>
        <dbReference type="EMBL" id="QXJ25804.1"/>
    </source>
</evidence>
<dbReference type="InterPro" id="IPR052386">
    <property type="entry name" value="GPSM"/>
</dbReference>
<feature type="region of interest" description="Disordered" evidence="4">
    <location>
        <begin position="830"/>
        <end position="870"/>
    </location>
</feature>
<evidence type="ECO:0000313" key="6">
    <source>
        <dbReference type="Proteomes" id="UP001049518"/>
    </source>
</evidence>
<dbReference type="RefSeq" id="WP_231331994.1">
    <property type="nucleotide sequence ID" value="NZ_CP059572.1"/>
</dbReference>
<keyword evidence="3" id="KW-0677">Repeat</keyword>
<dbReference type="PANTHER" id="PTHR45954">
    <property type="entry name" value="LD33695P"/>
    <property type="match status" value="1"/>
</dbReference>
<dbReference type="InterPro" id="IPR027417">
    <property type="entry name" value="P-loop_NTPase"/>
</dbReference>
<dbReference type="Gene3D" id="1.25.40.10">
    <property type="entry name" value="Tetratricopeptide repeat domain"/>
    <property type="match status" value="2"/>
</dbReference>
<proteinExistence type="predicted"/>
<dbReference type="SMART" id="SM00028">
    <property type="entry name" value="TPR"/>
    <property type="match status" value="8"/>
</dbReference>
<feature type="compositionally biased region" description="Polar residues" evidence="4">
    <location>
        <begin position="861"/>
        <end position="870"/>
    </location>
</feature>
<sequence>MSLPAAPLLVGRRAETDVLLGVLAPGPDGPAPKAAPVPPAGAVDLDAVDLDVAGLGAAGPGGVVVVSAVQGLGRIGKTALALHAAHQAVARGWFPGGALFVEMRGYDPAGGMSAEQAVEVLLRALGVPVGDLPPTPAERAGLYQAELARRAGRGERVLVVADNASETGQVEPLVPAGRVHRLLVTSRDTLTGLDARLLDVDELEPDAAAELIGLVLLRARPGDGRPGAEAAAVRRVAALCGRLPLALQIAAAILVADPGLPVAALAGALADQRKRLDRLTPPGPAGRPAGGRSAPVRAAFALSYRRLHPSLQRLFRWLSLNPGPDIATGAAAALVADPDGPADSAEPGDRAEPGEFAGRVRAGLAGLAAAGLLAEVPVGSGRWRMHDLLKLYAAELARADGRHPQALERLMEYYAVTVVAADGHVVARPEIGLSGRFTGRQDALAWLDAERLNLVAAVAVAAAVRPAAAIALAEAVGDFLLLRRHFGDALANARRALAVSRQLGDRGGECRVLNNLGLALQQARRFEEAIDAHTKAAAIARGLGERQGEGASLANLGAALRQTRRFEEAVTVCTQATAIFRGLGDRHSEGQALANLGVALRQTRRFEEAIAACTQALALARDLGDQHGEGQALASLGLVLREVQRFPEAVTAHTQTVAIYRDLGDRHGQGQSLANLGVALWEVHQIEDAIAVCTQAAGILRGLGDRAGEGQALNTVGLGLRELARFEDAVTAHTQVAAIYRDLGDRYREGEALTNLGLALQDVRRFDEAIGAHTRYLAISCDLGDPHGQGHALTNLGVALQQARRYDEAITACTRAAGIFGDLGDRHGQGQALTTSPWPCGRCGASTRRSPPAPGPPASSVTWATGTARP</sequence>
<dbReference type="InterPro" id="IPR019734">
    <property type="entry name" value="TPR_rpt"/>
</dbReference>
<organism evidence="5 6">
    <name type="scientific">Actinomadura graeca</name>
    <dbReference type="NCBI Taxonomy" id="2750812"/>
    <lineage>
        <taxon>Bacteria</taxon>
        <taxon>Bacillati</taxon>
        <taxon>Actinomycetota</taxon>
        <taxon>Actinomycetes</taxon>
        <taxon>Streptosporangiales</taxon>
        <taxon>Thermomonosporaceae</taxon>
        <taxon>Actinomadura</taxon>
    </lineage>
</organism>
<evidence type="ECO:0000256" key="3">
    <source>
        <dbReference type="ARBA" id="ARBA00022737"/>
    </source>
</evidence>
<evidence type="ECO:0000256" key="2">
    <source>
        <dbReference type="ARBA" id="ARBA00022490"/>
    </source>
</evidence>
<dbReference type="InterPro" id="IPR011990">
    <property type="entry name" value="TPR-like_helical_dom_sf"/>
</dbReference>
<evidence type="ECO:0000256" key="1">
    <source>
        <dbReference type="ARBA" id="ARBA00004496"/>
    </source>
</evidence>
<comment type="subcellular location">
    <subcellularLocation>
        <location evidence="1">Cytoplasm</location>
    </subcellularLocation>
</comment>
<dbReference type="Proteomes" id="UP001049518">
    <property type="component" value="Chromosome"/>
</dbReference>
<gene>
    <name evidence="5" type="ORF">AGRA3207_007355</name>
</gene>
<accession>A0ABX8R5W1</accession>
<keyword evidence="6" id="KW-1185">Reference proteome</keyword>
<dbReference type="Pfam" id="PF13424">
    <property type="entry name" value="TPR_12"/>
    <property type="match status" value="2"/>
</dbReference>
<dbReference type="Pfam" id="PF13176">
    <property type="entry name" value="TPR_7"/>
    <property type="match status" value="2"/>
</dbReference>
<protein>
    <submittedName>
        <fullName evidence="5">Tetratricopeptide repeat protein</fullName>
    </submittedName>
</protein>
<name>A0ABX8R5W1_9ACTN</name>
<dbReference type="SUPFAM" id="SSF48452">
    <property type="entry name" value="TPR-like"/>
    <property type="match status" value="3"/>
</dbReference>
<dbReference type="EMBL" id="CP059572">
    <property type="protein sequence ID" value="QXJ25804.1"/>
    <property type="molecule type" value="Genomic_DNA"/>
</dbReference>